<feature type="region of interest" description="Disordered" evidence="1">
    <location>
        <begin position="1"/>
        <end position="50"/>
    </location>
</feature>
<dbReference type="PRINTS" id="PR00103">
    <property type="entry name" value="CAMPKINASE"/>
</dbReference>
<dbReference type="EMBL" id="KB007933">
    <property type="protein sequence ID" value="ELR19474.1"/>
    <property type="molecule type" value="Genomic_DNA"/>
</dbReference>
<dbReference type="PROSITE" id="PS00889">
    <property type="entry name" value="CNMP_BINDING_2"/>
    <property type="match status" value="1"/>
</dbReference>
<keyword evidence="4" id="KW-1185">Reference proteome</keyword>
<dbReference type="Pfam" id="PF00027">
    <property type="entry name" value="cNMP_binding"/>
    <property type="match status" value="2"/>
</dbReference>
<evidence type="ECO:0000259" key="2">
    <source>
        <dbReference type="PROSITE" id="PS50042"/>
    </source>
</evidence>
<feature type="domain" description="Cyclic nucleotide-binding" evidence="2">
    <location>
        <begin position="236"/>
        <end position="356"/>
    </location>
</feature>
<feature type="region of interest" description="Disordered" evidence="1">
    <location>
        <begin position="100"/>
        <end position="132"/>
    </location>
</feature>
<dbReference type="PROSITE" id="PS50042">
    <property type="entry name" value="CNMP_BINDING_3"/>
    <property type="match status" value="2"/>
</dbReference>
<dbReference type="SMART" id="SM00100">
    <property type="entry name" value="cNMP"/>
    <property type="match status" value="2"/>
</dbReference>
<protein>
    <submittedName>
        <fullName evidence="3">Cyclic nucleotidebinding domain containing protein</fullName>
    </submittedName>
</protein>
<dbReference type="PROSITE" id="PS00888">
    <property type="entry name" value="CNMP_BINDING_1"/>
    <property type="match status" value="2"/>
</dbReference>
<accession>L8H1U8</accession>
<dbReference type="InterPro" id="IPR018488">
    <property type="entry name" value="cNMP-bd_CS"/>
</dbReference>
<proteinExistence type="predicted"/>
<dbReference type="AlphaFoldDB" id="L8H1U8"/>
<sequence length="494" mass="53536">MENPYTQQPPFDNGSSTGYPAQQSQYAPESHNLPPVPQQQHYTDPGAEAHGPGCGGCGRCAGCGTWLATSGAGQLLADLTGHLCRSRPLRPLPSALSFLSEEDGQERPSKVPKQHHDYHQQHAGLPAPTGSAPEVQANRVIFVEPMEGEGGDGASAGLESAPDAAENLHFEGFETVNFDTNAFATPEPAGRRRRAIFGESVEPAGLEASIASLPRPHPKSAETQQALEQALKTNVMFSHLERDDRAELFDAMFEVRYGPGDTIINQGDEGDNFYVVESGTCEVWKSIDGNEPELVLTIAEGGSFGELALIYGTQRAASVKARTAVVLWAIHRSTYRRVLMGATLRKRSLYESFLKNVPILAPLERYERLMVADALEPEIFDDGASIITQGEVGDAFYIIVEGQVRVTQGEEEVARLGASAYFGPFNSNDADNGPPRAGEIALLTNQPRRATVAAVGATKCAKISRKKFFRVMGPCQDVLKHNMLRLYPQYAGQL</sequence>
<dbReference type="OrthoDB" id="417078at2759"/>
<evidence type="ECO:0000313" key="4">
    <source>
        <dbReference type="Proteomes" id="UP000011083"/>
    </source>
</evidence>
<dbReference type="InterPro" id="IPR014710">
    <property type="entry name" value="RmlC-like_jellyroll"/>
</dbReference>
<dbReference type="SUPFAM" id="SSF51206">
    <property type="entry name" value="cAMP-binding domain-like"/>
    <property type="match status" value="2"/>
</dbReference>
<name>L8H1U8_ACACF</name>
<dbReference type="GO" id="GO:0005952">
    <property type="term" value="C:cAMP-dependent protein kinase complex"/>
    <property type="evidence" value="ECO:0007669"/>
    <property type="project" value="InterPro"/>
</dbReference>
<dbReference type="GO" id="GO:0007154">
    <property type="term" value="P:cell communication"/>
    <property type="evidence" value="ECO:0007669"/>
    <property type="project" value="UniProtKB-ARBA"/>
</dbReference>
<dbReference type="Proteomes" id="UP000011083">
    <property type="component" value="Unassembled WGS sequence"/>
</dbReference>
<dbReference type="Gene3D" id="2.60.120.10">
    <property type="entry name" value="Jelly Rolls"/>
    <property type="match status" value="2"/>
</dbReference>
<dbReference type="STRING" id="1257118.L8H1U8"/>
<dbReference type="InterPro" id="IPR018490">
    <property type="entry name" value="cNMP-bd_dom_sf"/>
</dbReference>
<feature type="compositionally biased region" description="Basic and acidic residues" evidence="1">
    <location>
        <begin position="105"/>
        <end position="120"/>
    </location>
</feature>
<dbReference type="PANTHER" id="PTHR11635">
    <property type="entry name" value="CAMP-DEPENDENT PROTEIN KINASE REGULATORY CHAIN"/>
    <property type="match status" value="1"/>
</dbReference>
<dbReference type="GO" id="GO:0004862">
    <property type="term" value="F:cAMP-dependent protein kinase inhibitor activity"/>
    <property type="evidence" value="ECO:0007669"/>
    <property type="project" value="TreeGrafter"/>
</dbReference>
<evidence type="ECO:0000256" key="1">
    <source>
        <dbReference type="SAM" id="MobiDB-lite"/>
    </source>
</evidence>
<dbReference type="CDD" id="cd00038">
    <property type="entry name" value="CAP_ED"/>
    <property type="match status" value="2"/>
</dbReference>
<feature type="compositionally biased region" description="Polar residues" evidence="1">
    <location>
        <begin position="1"/>
        <end position="27"/>
    </location>
</feature>
<dbReference type="InterPro" id="IPR050503">
    <property type="entry name" value="cAMP-dep_PK_reg_su-like"/>
</dbReference>
<organism evidence="3 4">
    <name type="scientific">Acanthamoeba castellanii (strain ATCC 30010 / Neff)</name>
    <dbReference type="NCBI Taxonomy" id="1257118"/>
    <lineage>
        <taxon>Eukaryota</taxon>
        <taxon>Amoebozoa</taxon>
        <taxon>Discosea</taxon>
        <taxon>Longamoebia</taxon>
        <taxon>Centramoebida</taxon>
        <taxon>Acanthamoebidae</taxon>
        <taxon>Acanthamoeba</taxon>
    </lineage>
</organism>
<reference evidence="3 4" key="1">
    <citation type="journal article" date="2013" name="Genome Biol.">
        <title>Genome of Acanthamoeba castellanii highlights extensive lateral gene transfer and early evolution of tyrosine kinase signaling.</title>
        <authorList>
            <person name="Clarke M."/>
            <person name="Lohan A.J."/>
            <person name="Liu B."/>
            <person name="Lagkouvardos I."/>
            <person name="Roy S."/>
            <person name="Zafar N."/>
            <person name="Bertelli C."/>
            <person name="Schilde C."/>
            <person name="Kianianmomeni A."/>
            <person name="Burglin T.R."/>
            <person name="Frech C."/>
            <person name="Turcotte B."/>
            <person name="Kopec K.O."/>
            <person name="Synnott J.M."/>
            <person name="Choo C."/>
            <person name="Paponov I."/>
            <person name="Finkler A."/>
            <person name="Soon Heng Tan C."/>
            <person name="Hutchins A.P."/>
            <person name="Weinmeier T."/>
            <person name="Rattei T."/>
            <person name="Chu J.S."/>
            <person name="Gimenez G."/>
            <person name="Irimia M."/>
            <person name="Rigden D.J."/>
            <person name="Fitzpatrick D.A."/>
            <person name="Lorenzo-Morales J."/>
            <person name="Bateman A."/>
            <person name="Chiu C.H."/>
            <person name="Tang P."/>
            <person name="Hegemann P."/>
            <person name="Fromm H."/>
            <person name="Raoult D."/>
            <person name="Greub G."/>
            <person name="Miranda-Saavedra D."/>
            <person name="Chen N."/>
            <person name="Nash P."/>
            <person name="Ginger M.L."/>
            <person name="Horn M."/>
            <person name="Schaap P."/>
            <person name="Caler L."/>
            <person name="Loftus B."/>
        </authorList>
    </citation>
    <scope>NUCLEOTIDE SEQUENCE [LARGE SCALE GENOMIC DNA]</scope>
    <source>
        <strain evidence="3 4">Neff</strain>
    </source>
</reference>
<dbReference type="GO" id="GO:0005829">
    <property type="term" value="C:cytosol"/>
    <property type="evidence" value="ECO:0007669"/>
    <property type="project" value="TreeGrafter"/>
</dbReference>
<dbReference type="PANTHER" id="PTHR11635:SF152">
    <property type="entry name" value="CAMP-DEPENDENT PROTEIN KINASE TYPE I REGULATORY SUBUNIT-RELATED"/>
    <property type="match status" value="1"/>
</dbReference>
<feature type="domain" description="Cyclic nucleotide-binding" evidence="2">
    <location>
        <begin position="359"/>
        <end position="489"/>
    </location>
</feature>
<dbReference type="InterPro" id="IPR000595">
    <property type="entry name" value="cNMP-bd_dom"/>
</dbReference>
<dbReference type="GO" id="GO:0023052">
    <property type="term" value="P:signaling"/>
    <property type="evidence" value="ECO:0007669"/>
    <property type="project" value="UniProtKB-ARBA"/>
</dbReference>
<dbReference type="GO" id="GO:0034236">
    <property type="term" value="F:protein kinase A catalytic subunit binding"/>
    <property type="evidence" value="ECO:0007669"/>
    <property type="project" value="TreeGrafter"/>
</dbReference>
<dbReference type="RefSeq" id="XP_004341560.1">
    <property type="nucleotide sequence ID" value="XM_004341512.1"/>
</dbReference>
<evidence type="ECO:0000313" key="3">
    <source>
        <dbReference type="EMBL" id="ELR19474.1"/>
    </source>
</evidence>
<dbReference type="GeneID" id="14920256"/>
<dbReference type="GO" id="GO:0030552">
    <property type="term" value="F:cAMP binding"/>
    <property type="evidence" value="ECO:0007669"/>
    <property type="project" value="TreeGrafter"/>
</dbReference>
<dbReference type="VEuPathDB" id="AmoebaDB:ACA1_267330"/>
<dbReference type="KEGG" id="acan:ACA1_267330"/>
<gene>
    <name evidence="3" type="ORF">ACA1_267330</name>
</gene>